<dbReference type="InterPro" id="IPR051313">
    <property type="entry name" value="Bact_iron-sidero_bind"/>
</dbReference>
<comment type="similarity">
    <text evidence="2">Belongs to the bacterial solute-binding protein 8 family.</text>
</comment>
<dbReference type="AlphaFoldDB" id="A0A5M9X0A1"/>
<dbReference type="PROSITE" id="PS50983">
    <property type="entry name" value="FE_B12_PBP"/>
    <property type="match status" value="1"/>
</dbReference>
<dbReference type="GO" id="GO:1901678">
    <property type="term" value="P:iron coordination entity transport"/>
    <property type="evidence" value="ECO:0007669"/>
    <property type="project" value="UniProtKB-ARBA"/>
</dbReference>
<evidence type="ECO:0000256" key="2">
    <source>
        <dbReference type="ARBA" id="ARBA00008814"/>
    </source>
</evidence>
<evidence type="ECO:0000259" key="5">
    <source>
        <dbReference type="PROSITE" id="PS50983"/>
    </source>
</evidence>
<sequence>MLIDNDNYYHYNVCILYTWGERHLLHIKKYLRITLLLLLISTLFLSGCGIGERTIGTQRDSNADKSGERASEHSISIPNEAGETTIIGEPKKIAVLNWQLADFLLALDIKPYAMTNLMGETNLEYLEKDALEGVIDLGDKPNLEVLSQSNPDLIIGWESRREIVDQLTKIAPTILTKENDDWRKSLQELGSMLGKNKEAEEWLAQYDQKATASMQLLTSKIDPTETVLYMRVMPKVLRIYSSTQSLGATLSQDTGLQYLPQTESIQNFENISIEQLPELNPDHIFIQIGRPLRGGDQEAKKIYEELTQSSIWNNMKAIKNKQVYTVPHWIISDAPHIKEKSIDLVLEKLGVN</sequence>
<accession>A0A5M9X0A1</accession>
<evidence type="ECO:0000256" key="1">
    <source>
        <dbReference type="ARBA" id="ARBA00004196"/>
    </source>
</evidence>
<organism evidence="6 7">
    <name type="scientific">Paenibacillus amylolyticus</name>
    <dbReference type="NCBI Taxonomy" id="1451"/>
    <lineage>
        <taxon>Bacteria</taxon>
        <taxon>Bacillati</taxon>
        <taxon>Bacillota</taxon>
        <taxon>Bacilli</taxon>
        <taxon>Bacillales</taxon>
        <taxon>Paenibacillaceae</taxon>
        <taxon>Paenibacillus</taxon>
    </lineage>
</organism>
<dbReference type="PANTHER" id="PTHR30532">
    <property type="entry name" value="IRON III DICITRATE-BINDING PERIPLASMIC PROTEIN"/>
    <property type="match status" value="1"/>
</dbReference>
<feature type="domain" description="Fe/B12 periplasmic-binding" evidence="5">
    <location>
        <begin position="92"/>
        <end position="352"/>
    </location>
</feature>
<dbReference type="SUPFAM" id="SSF53807">
    <property type="entry name" value="Helical backbone' metal receptor"/>
    <property type="match status" value="1"/>
</dbReference>
<proteinExistence type="inferred from homology"/>
<dbReference type="CDD" id="cd01146">
    <property type="entry name" value="FhuD"/>
    <property type="match status" value="1"/>
</dbReference>
<dbReference type="InterPro" id="IPR002491">
    <property type="entry name" value="ABC_transptr_periplasmic_BD"/>
</dbReference>
<dbReference type="Proteomes" id="UP000323664">
    <property type="component" value="Unassembled WGS sequence"/>
</dbReference>
<evidence type="ECO:0000256" key="4">
    <source>
        <dbReference type="ARBA" id="ARBA00022729"/>
    </source>
</evidence>
<evidence type="ECO:0000313" key="6">
    <source>
        <dbReference type="EMBL" id="KAA8787222.1"/>
    </source>
</evidence>
<evidence type="ECO:0000313" key="7">
    <source>
        <dbReference type="Proteomes" id="UP000323664"/>
    </source>
</evidence>
<dbReference type="EMBL" id="RIAS01000020">
    <property type="protein sequence ID" value="KAA8787222.1"/>
    <property type="molecule type" value="Genomic_DNA"/>
</dbReference>
<dbReference type="GO" id="GO:0030288">
    <property type="term" value="C:outer membrane-bounded periplasmic space"/>
    <property type="evidence" value="ECO:0007669"/>
    <property type="project" value="TreeGrafter"/>
</dbReference>
<protein>
    <submittedName>
        <fullName evidence="6">Iron-siderophore ABC transporter substrate-binding protein</fullName>
    </submittedName>
</protein>
<dbReference type="PANTHER" id="PTHR30532:SF1">
    <property type="entry name" value="IRON(3+)-HYDROXAMATE-BINDING PROTEIN FHUD"/>
    <property type="match status" value="1"/>
</dbReference>
<keyword evidence="3" id="KW-0813">Transport</keyword>
<reference evidence="6 7" key="1">
    <citation type="journal article" date="2019" name="J. Ind. Microbiol. Biotechnol.">
        <title>Paenibacillus amylolyticus 27C64 has a diverse set of carbohydrate-active enzymes and complete pectin deconstruction system.</title>
        <authorList>
            <person name="Keggi C."/>
            <person name="Doran-Peterson J."/>
        </authorList>
    </citation>
    <scope>NUCLEOTIDE SEQUENCE [LARGE SCALE GENOMIC DNA]</scope>
    <source>
        <strain evidence="6 7">27C64</strain>
    </source>
</reference>
<name>A0A5M9X0A1_PAEAM</name>
<keyword evidence="4" id="KW-0732">Signal</keyword>
<comment type="caution">
    <text evidence="6">The sequence shown here is derived from an EMBL/GenBank/DDBJ whole genome shotgun (WGS) entry which is preliminary data.</text>
</comment>
<evidence type="ECO:0000256" key="3">
    <source>
        <dbReference type="ARBA" id="ARBA00022448"/>
    </source>
</evidence>
<dbReference type="Gene3D" id="3.40.50.1980">
    <property type="entry name" value="Nitrogenase molybdenum iron protein domain"/>
    <property type="match status" value="2"/>
</dbReference>
<gene>
    <name evidence="6" type="ORF">EC604_25655</name>
</gene>
<dbReference type="Pfam" id="PF01497">
    <property type="entry name" value="Peripla_BP_2"/>
    <property type="match status" value="1"/>
</dbReference>
<comment type="subcellular location">
    <subcellularLocation>
        <location evidence="1">Cell envelope</location>
    </subcellularLocation>
</comment>